<dbReference type="Proteomes" id="UP000464577">
    <property type="component" value="Chromosome"/>
</dbReference>
<dbReference type="KEGG" id="senf:GJR95_02650"/>
<name>A0A6P1VQW8_9BACT</name>
<reference evidence="1 2" key="1">
    <citation type="submission" date="2019-11" db="EMBL/GenBank/DDBJ databases">
        <title>Spirosoma endbachense sp. nov., isolated from a natural salt meadow.</title>
        <authorList>
            <person name="Rojas J."/>
            <person name="Ambika Manirajan B."/>
            <person name="Ratering S."/>
            <person name="Suarez C."/>
            <person name="Geissler-Plaum R."/>
            <person name="Schnell S."/>
        </authorList>
    </citation>
    <scope>NUCLEOTIDE SEQUENCE [LARGE SCALE GENOMIC DNA]</scope>
    <source>
        <strain evidence="1 2">I-24</strain>
    </source>
</reference>
<evidence type="ECO:0000313" key="2">
    <source>
        <dbReference type="Proteomes" id="UP000464577"/>
    </source>
</evidence>
<proteinExistence type="predicted"/>
<evidence type="ECO:0000313" key="1">
    <source>
        <dbReference type="EMBL" id="QHV93989.1"/>
    </source>
</evidence>
<gene>
    <name evidence="1" type="ORF">GJR95_02650</name>
</gene>
<dbReference type="EMBL" id="CP045997">
    <property type="protein sequence ID" value="QHV93989.1"/>
    <property type="molecule type" value="Genomic_DNA"/>
</dbReference>
<keyword evidence="2" id="KW-1185">Reference proteome</keyword>
<dbReference type="AlphaFoldDB" id="A0A6P1VQW8"/>
<protein>
    <submittedName>
        <fullName evidence="1">Uncharacterized protein</fullName>
    </submittedName>
</protein>
<accession>A0A6P1VQW8</accession>
<sequence length="108" mass="12006">MEAYYTGLIKLNVANKSIDVSRIPKPKVKISSEAPGPDNVAALSGVISLYDPFMTNQIIELYFKASVSDCPSAAKTTIFFEFSPQAKTKAIWQTMNQIQHDFRCIDSL</sequence>
<dbReference type="RefSeq" id="WP_162384411.1">
    <property type="nucleotide sequence ID" value="NZ_CP045997.1"/>
</dbReference>
<organism evidence="1 2">
    <name type="scientific">Spirosoma endbachense</name>
    <dbReference type="NCBI Taxonomy" id="2666025"/>
    <lineage>
        <taxon>Bacteria</taxon>
        <taxon>Pseudomonadati</taxon>
        <taxon>Bacteroidota</taxon>
        <taxon>Cytophagia</taxon>
        <taxon>Cytophagales</taxon>
        <taxon>Cytophagaceae</taxon>
        <taxon>Spirosoma</taxon>
    </lineage>
</organism>